<organism evidence="1 2">
    <name type="scientific">Entomophthora muscae</name>
    <dbReference type="NCBI Taxonomy" id="34485"/>
    <lineage>
        <taxon>Eukaryota</taxon>
        <taxon>Fungi</taxon>
        <taxon>Fungi incertae sedis</taxon>
        <taxon>Zoopagomycota</taxon>
        <taxon>Entomophthoromycotina</taxon>
        <taxon>Entomophthoromycetes</taxon>
        <taxon>Entomophthorales</taxon>
        <taxon>Entomophthoraceae</taxon>
        <taxon>Entomophthora</taxon>
    </lineage>
</organism>
<name>A0ACC2S1J7_9FUNG</name>
<reference evidence="1" key="1">
    <citation type="submission" date="2022-04" db="EMBL/GenBank/DDBJ databases">
        <title>Genome of the entomopathogenic fungus Entomophthora muscae.</title>
        <authorList>
            <person name="Elya C."/>
            <person name="Lovett B.R."/>
            <person name="Lee E."/>
            <person name="Macias A.M."/>
            <person name="Hajek A.E."/>
            <person name="De Bivort B.L."/>
            <person name="Kasson M.T."/>
            <person name="De Fine Licht H.H."/>
            <person name="Stajich J.E."/>
        </authorList>
    </citation>
    <scope>NUCLEOTIDE SEQUENCE</scope>
    <source>
        <strain evidence="1">Berkeley</strain>
    </source>
</reference>
<evidence type="ECO:0000313" key="1">
    <source>
        <dbReference type="EMBL" id="KAJ9056244.1"/>
    </source>
</evidence>
<protein>
    <submittedName>
        <fullName evidence="1">Uncharacterized protein</fullName>
    </submittedName>
</protein>
<accession>A0ACC2S1J7</accession>
<keyword evidence="2" id="KW-1185">Reference proteome</keyword>
<dbReference type="EMBL" id="QTSX02005985">
    <property type="protein sequence ID" value="KAJ9056244.1"/>
    <property type="molecule type" value="Genomic_DNA"/>
</dbReference>
<proteinExistence type="predicted"/>
<dbReference type="Proteomes" id="UP001165960">
    <property type="component" value="Unassembled WGS sequence"/>
</dbReference>
<comment type="caution">
    <text evidence="1">The sequence shown here is derived from an EMBL/GenBank/DDBJ whole genome shotgun (WGS) entry which is preliminary data.</text>
</comment>
<evidence type="ECO:0000313" key="2">
    <source>
        <dbReference type="Proteomes" id="UP001165960"/>
    </source>
</evidence>
<sequence>MRFLVGLISLRYTGFSVASKEITWDNAMGKIRPEVIGAMLQPQAMIPILVQFTGPSSWEGPQDQIWDHLNMLTESTLTRVGSLFKDLQAQGEASQYRLYPIANALAIEATPTAICRIVYLDDVMEVSTNMPMRNMYNIVSTSN</sequence>
<gene>
    <name evidence="1" type="ORF">DSO57_1035180</name>
</gene>